<organism evidence="1 2">
    <name type="scientific">Nitratifractor salsuginis (strain DSM 16511 / JCM 12458 / E9I37-1)</name>
    <dbReference type="NCBI Taxonomy" id="749222"/>
    <lineage>
        <taxon>Bacteria</taxon>
        <taxon>Pseudomonadati</taxon>
        <taxon>Campylobacterota</taxon>
        <taxon>Epsilonproteobacteria</taxon>
        <taxon>Campylobacterales</taxon>
        <taxon>Sulfurovaceae</taxon>
        <taxon>Nitratifractor</taxon>
    </lineage>
</organism>
<keyword evidence="2" id="KW-1185">Reference proteome</keyword>
<reference evidence="2" key="2">
    <citation type="submission" date="2011-01" db="EMBL/GenBank/DDBJ databases">
        <title>The complete genome of Nitratifractor salsuginis DSM 16511.</title>
        <authorList>
            <consortium name="US DOE Joint Genome Institute (JGI-PGF)"/>
            <person name="Lucas S."/>
            <person name="Copeland A."/>
            <person name="Lapidus A."/>
            <person name="Bruce D."/>
            <person name="Goodwin L."/>
            <person name="Pitluck S."/>
            <person name="Kyrpides N."/>
            <person name="Mavromatis K."/>
            <person name="Ivanova N."/>
            <person name="Mikhailova N."/>
            <person name="Zeytun A."/>
            <person name="Detter J.C."/>
            <person name="Tapia R."/>
            <person name="Han C."/>
            <person name="Land M."/>
            <person name="Hauser L."/>
            <person name="Markowitz V."/>
            <person name="Cheng J.-F."/>
            <person name="Hugenholtz P."/>
            <person name="Woyke T."/>
            <person name="Wu D."/>
            <person name="Tindall B."/>
            <person name="Schuetze A."/>
            <person name="Brambilla E."/>
            <person name="Klenk H.-P."/>
            <person name="Eisen J.A."/>
        </authorList>
    </citation>
    <scope>NUCLEOTIDE SEQUENCE [LARGE SCALE GENOMIC DNA]</scope>
    <source>
        <strain evidence="2">DSM 16511 / JCM 12458 / E9I37-1</strain>
    </source>
</reference>
<evidence type="ECO:0000313" key="2">
    <source>
        <dbReference type="Proteomes" id="UP000008633"/>
    </source>
</evidence>
<proteinExistence type="predicted"/>
<dbReference type="AlphaFoldDB" id="E6WY47"/>
<reference evidence="1 2" key="1">
    <citation type="journal article" date="2011" name="Stand. Genomic Sci.">
        <title>Complete genome sequence of Nitratifractor salsuginis type strain (E9I37-1).</title>
        <authorList>
            <person name="Anderson I."/>
            <person name="Sikorski J."/>
            <person name="Zeytun A."/>
            <person name="Nolan M."/>
            <person name="Lapidus A."/>
            <person name="Lucas S."/>
            <person name="Hammon N."/>
            <person name="Deshpande S."/>
            <person name="Cheng J.F."/>
            <person name="Tapia R."/>
            <person name="Han C."/>
            <person name="Goodwin L."/>
            <person name="Pitluck S."/>
            <person name="Liolios K."/>
            <person name="Pagani I."/>
            <person name="Ivanova N."/>
            <person name="Huntemann M."/>
            <person name="Mavromatis K."/>
            <person name="Ovchinikova G."/>
            <person name="Pati A."/>
            <person name="Chen A."/>
            <person name="Palaniappan K."/>
            <person name="Land M."/>
            <person name="Hauser L."/>
            <person name="Brambilla E.M."/>
            <person name="Ngatchou-Djao O.D."/>
            <person name="Rohde M."/>
            <person name="Tindall B.J."/>
            <person name="Goker M."/>
            <person name="Detter J.C."/>
            <person name="Woyke T."/>
            <person name="Bristow J."/>
            <person name="Eisen J.A."/>
            <person name="Markowitz V."/>
            <person name="Hugenholtz P."/>
            <person name="Klenk H.P."/>
            <person name="Kyrpides N.C."/>
        </authorList>
    </citation>
    <scope>NUCLEOTIDE SEQUENCE [LARGE SCALE GENOMIC DNA]</scope>
    <source>
        <strain evidence="2">DSM 16511 / JCM 12458 / E9I37-1</strain>
    </source>
</reference>
<dbReference type="RefSeq" id="WP_013554112.1">
    <property type="nucleotide sequence ID" value="NC_014935.1"/>
</dbReference>
<evidence type="ECO:0000313" key="1">
    <source>
        <dbReference type="EMBL" id="ADV46421.1"/>
    </source>
</evidence>
<dbReference type="Proteomes" id="UP000008633">
    <property type="component" value="Chromosome"/>
</dbReference>
<accession>E6WY47</accession>
<dbReference type="EMBL" id="CP002452">
    <property type="protein sequence ID" value="ADV46421.1"/>
    <property type="molecule type" value="Genomic_DNA"/>
</dbReference>
<dbReference type="KEGG" id="nsa:Nitsa_1168"/>
<sequence>MHTPTPGQTATRDMNEMLAMVFGFTPRSREDAPLTYEQLDANMESCLVAMVFKELAHDSLLELPAINNAQMPPNDGEEVALTPIMGYAAILLNDPLGGGSSFSGTLNFSEDVSGWFYSPGYETARKFSGQSVSCSGDDFVLVVATGNNNVTVSVPDASAS</sequence>
<protein>
    <submittedName>
        <fullName evidence="1">Uncharacterized protein</fullName>
    </submittedName>
</protein>
<name>E6WY47_NITSE</name>
<dbReference type="STRING" id="749222.Nitsa_1168"/>
<dbReference type="HOGENOM" id="CLU_1650361_0_0_7"/>
<gene>
    <name evidence="1" type="ordered locus">Nitsa_1168</name>
</gene>